<name>A0A8H5F1T0_9AGAR</name>
<feature type="chain" id="PRO_5034103944" evidence="1">
    <location>
        <begin position="25"/>
        <end position="177"/>
    </location>
</feature>
<dbReference type="AlphaFoldDB" id="A0A8H5F1T0"/>
<gene>
    <name evidence="2" type="ORF">D9611_010758</name>
</gene>
<proteinExistence type="predicted"/>
<evidence type="ECO:0000313" key="2">
    <source>
        <dbReference type="EMBL" id="KAF5320397.1"/>
    </source>
</evidence>
<accession>A0A8H5F1T0</accession>
<keyword evidence="3" id="KW-1185">Reference proteome</keyword>
<evidence type="ECO:0000256" key="1">
    <source>
        <dbReference type="SAM" id="SignalP"/>
    </source>
</evidence>
<feature type="signal peptide" evidence="1">
    <location>
        <begin position="1"/>
        <end position="24"/>
    </location>
</feature>
<dbReference type="OrthoDB" id="10367784at2759"/>
<dbReference type="EMBL" id="JAACJK010000169">
    <property type="protein sequence ID" value="KAF5320397.1"/>
    <property type="molecule type" value="Genomic_DNA"/>
</dbReference>
<evidence type="ECO:0000313" key="3">
    <source>
        <dbReference type="Proteomes" id="UP000541558"/>
    </source>
</evidence>
<comment type="caution">
    <text evidence="2">The sequence shown here is derived from an EMBL/GenBank/DDBJ whole genome shotgun (WGS) entry which is preliminary data.</text>
</comment>
<keyword evidence="1" id="KW-0732">Signal</keyword>
<reference evidence="2 3" key="1">
    <citation type="journal article" date="2020" name="ISME J.">
        <title>Uncovering the hidden diversity of litter-decomposition mechanisms in mushroom-forming fungi.</title>
        <authorList>
            <person name="Floudas D."/>
            <person name="Bentzer J."/>
            <person name="Ahren D."/>
            <person name="Johansson T."/>
            <person name="Persson P."/>
            <person name="Tunlid A."/>
        </authorList>
    </citation>
    <scope>NUCLEOTIDE SEQUENCE [LARGE SCALE GENOMIC DNA]</scope>
    <source>
        <strain evidence="2 3">CBS 175.51</strain>
    </source>
</reference>
<organism evidence="2 3">
    <name type="scientific">Ephemerocybe angulata</name>
    <dbReference type="NCBI Taxonomy" id="980116"/>
    <lineage>
        <taxon>Eukaryota</taxon>
        <taxon>Fungi</taxon>
        <taxon>Dikarya</taxon>
        <taxon>Basidiomycota</taxon>
        <taxon>Agaricomycotina</taxon>
        <taxon>Agaricomycetes</taxon>
        <taxon>Agaricomycetidae</taxon>
        <taxon>Agaricales</taxon>
        <taxon>Agaricineae</taxon>
        <taxon>Psathyrellaceae</taxon>
        <taxon>Ephemerocybe</taxon>
    </lineage>
</organism>
<dbReference type="Proteomes" id="UP000541558">
    <property type="component" value="Unassembled WGS sequence"/>
</dbReference>
<protein>
    <submittedName>
        <fullName evidence="2">Uncharacterized protein</fullName>
    </submittedName>
</protein>
<sequence>MRLILAPVLSLVLLISSLGPLANAYVDHDEFIARSAVDGPSTRGESLAVPFEHSLREFLEGAADVYQRSLDEYEHGILEARAPRIVTVHIKTGGKQYGPFSMQSNTTPLKALTVYISKIIPPEEVEFSVPDLHGGWKHQVPSMDQTLDANGLDGSVTAITLTARRKGDPTGPRRSSR</sequence>